<dbReference type="Pfam" id="PF02737">
    <property type="entry name" value="3HCDH_N"/>
    <property type="match status" value="1"/>
</dbReference>
<dbReference type="Proteomes" id="UP000280834">
    <property type="component" value="Unassembled WGS sequence"/>
</dbReference>
<dbReference type="Gene3D" id="3.40.50.720">
    <property type="entry name" value="NAD(P)-binding Rossmann-like Domain"/>
    <property type="match status" value="1"/>
</dbReference>
<evidence type="ECO:0000313" key="8">
    <source>
        <dbReference type="WBParaSite" id="BTMF_0001399201-mRNA-1"/>
    </source>
</evidence>
<dbReference type="InterPro" id="IPR052242">
    <property type="entry name" value="Mito_3-hydroxyacyl-CoA_DH"/>
</dbReference>
<comment type="catalytic activity">
    <reaction evidence="4">
        <text>a (3S)-3-hydroxyacyl-CoA + NAD(+) = a 3-oxoacyl-CoA + NADH + H(+)</text>
        <dbReference type="Rhea" id="RHEA:22432"/>
        <dbReference type="ChEBI" id="CHEBI:15378"/>
        <dbReference type="ChEBI" id="CHEBI:57318"/>
        <dbReference type="ChEBI" id="CHEBI:57540"/>
        <dbReference type="ChEBI" id="CHEBI:57945"/>
        <dbReference type="ChEBI" id="CHEBI:90726"/>
        <dbReference type="EC" id="1.1.1.35"/>
    </reaction>
</comment>
<evidence type="ECO:0000256" key="2">
    <source>
        <dbReference type="ARBA" id="ARBA00023002"/>
    </source>
</evidence>
<dbReference type="GO" id="GO:0003857">
    <property type="term" value="F:(3S)-3-hydroxyacyl-CoA dehydrogenase (NAD+) activity"/>
    <property type="evidence" value="ECO:0007669"/>
    <property type="project" value="UniProtKB-EC"/>
</dbReference>
<evidence type="ECO:0000313" key="6">
    <source>
        <dbReference type="EMBL" id="VDO41037.1"/>
    </source>
</evidence>
<dbReference type="STRING" id="42155.A0A0R3R1V2"/>
<dbReference type="WBParaSite" id="BTMF_0001399201-mRNA-1">
    <property type="protein sequence ID" value="BTMF_0001399201-mRNA-1"/>
    <property type="gene ID" value="BTMF_0001399201"/>
</dbReference>
<dbReference type="PANTHER" id="PTHR43561">
    <property type="match status" value="1"/>
</dbReference>
<protein>
    <submittedName>
        <fullName evidence="8">3HCDH_N domain-containing protein</fullName>
    </submittedName>
</protein>
<evidence type="ECO:0000256" key="3">
    <source>
        <dbReference type="ARBA" id="ARBA00023027"/>
    </source>
</evidence>
<dbReference type="FunFam" id="3.40.50.720:FF:000009">
    <property type="entry name" value="Fatty oxidation complex, alpha subunit"/>
    <property type="match status" value="1"/>
</dbReference>
<keyword evidence="2" id="KW-0560">Oxidoreductase</keyword>
<dbReference type="EMBL" id="UZAG01018778">
    <property type="protein sequence ID" value="VDO41037.1"/>
    <property type="molecule type" value="Genomic_DNA"/>
</dbReference>
<dbReference type="SUPFAM" id="SSF51735">
    <property type="entry name" value="NAD(P)-binding Rossmann-fold domains"/>
    <property type="match status" value="1"/>
</dbReference>
<comment type="pathway">
    <text evidence="1">Lipid metabolism; fatty acid beta-oxidation.</text>
</comment>
<name>A0A0R3R1V2_9BILA</name>
<evidence type="ECO:0000313" key="7">
    <source>
        <dbReference type="Proteomes" id="UP000280834"/>
    </source>
</evidence>
<dbReference type="InterPro" id="IPR036291">
    <property type="entry name" value="NAD(P)-bd_dom_sf"/>
</dbReference>
<dbReference type="GO" id="GO:0070403">
    <property type="term" value="F:NAD+ binding"/>
    <property type="evidence" value="ECO:0007669"/>
    <property type="project" value="InterPro"/>
</dbReference>
<reference evidence="8" key="1">
    <citation type="submission" date="2017-02" db="UniProtKB">
        <authorList>
            <consortium name="WormBaseParasite"/>
        </authorList>
    </citation>
    <scope>IDENTIFICATION</scope>
</reference>
<proteinExistence type="predicted"/>
<dbReference type="InterPro" id="IPR006176">
    <property type="entry name" value="3-OHacyl-CoA_DH_NAD-bd"/>
</dbReference>
<evidence type="ECO:0000256" key="1">
    <source>
        <dbReference type="ARBA" id="ARBA00005005"/>
    </source>
</evidence>
<gene>
    <name evidence="6" type="ORF">BTMF_LOCUS11988</name>
</gene>
<evidence type="ECO:0000256" key="4">
    <source>
        <dbReference type="ARBA" id="ARBA00049556"/>
    </source>
</evidence>
<dbReference type="GO" id="GO:0006635">
    <property type="term" value="P:fatty acid beta-oxidation"/>
    <property type="evidence" value="ECO:0007669"/>
    <property type="project" value="TreeGrafter"/>
</dbReference>
<evidence type="ECO:0000259" key="5">
    <source>
        <dbReference type="Pfam" id="PF02737"/>
    </source>
</evidence>
<keyword evidence="7" id="KW-1185">Reference proteome</keyword>
<reference evidence="6 7" key="2">
    <citation type="submission" date="2018-11" db="EMBL/GenBank/DDBJ databases">
        <authorList>
            <consortium name="Pathogen Informatics"/>
        </authorList>
    </citation>
    <scope>NUCLEOTIDE SEQUENCE [LARGE SCALE GENOMIC DNA]</scope>
</reference>
<feature type="domain" description="3-hydroxyacyl-CoA dehydrogenase NAD binding" evidence="5">
    <location>
        <begin position="68"/>
        <end position="250"/>
    </location>
</feature>
<organism evidence="8">
    <name type="scientific">Brugia timori</name>
    <dbReference type="NCBI Taxonomy" id="42155"/>
    <lineage>
        <taxon>Eukaryota</taxon>
        <taxon>Metazoa</taxon>
        <taxon>Ecdysozoa</taxon>
        <taxon>Nematoda</taxon>
        <taxon>Chromadorea</taxon>
        <taxon>Rhabditida</taxon>
        <taxon>Spirurina</taxon>
        <taxon>Spiruromorpha</taxon>
        <taxon>Filarioidea</taxon>
        <taxon>Onchocercidae</taxon>
        <taxon>Brugia</taxon>
    </lineage>
</organism>
<keyword evidence="3" id="KW-0520">NAD</keyword>
<dbReference type="AlphaFoldDB" id="A0A0R3R1V2"/>
<sequence length="252" mass="28391">MTIVVLFPDQFHFLQSNHLSPFVTKKERWNGDLLISSNFEMLQFRRFAGMYNSRTREFSSAVSPVKNICIVGSGLMGSGIAQVAAQASIMVTLIDKTDYVLNKSKKYIQDNLERLTKKQCKKDVKVQATIVENTMEKILMTTNLEQGVQNADLVIEAIVENLPMKQKLFEQIETIITRPTLLASNTSSLMLRDIAKNLKNKSRFGGLHFFNPVPIMKLCEVIRLTETSDDTFNALQAFGKTVGKTTVECKVS</sequence>
<dbReference type="GO" id="GO:0005739">
    <property type="term" value="C:mitochondrion"/>
    <property type="evidence" value="ECO:0007669"/>
    <property type="project" value="TreeGrafter"/>
</dbReference>
<accession>A0A0R3R1V2</accession>
<dbReference type="PANTHER" id="PTHR43561:SF3">
    <property type="entry name" value="HYDROXYACYL-COENZYME A DEHYDROGENASE, MITOCHONDRIAL"/>
    <property type="match status" value="1"/>
</dbReference>